<name>A0A0F9CU10_9ZZZZ</name>
<gene>
    <name evidence="1" type="ORF">LCGC14_2281320</name>
</gene>
<comment type="caution">
    <text evidence="1">The sequence shown here is derived from an EMBL/GenBank/DDBJ whole genome shotgun (WGS) entry which is preliminary data.</text>
</comment>
<reference evidence="1" key="1">
    <citation type="journal article" date="2015" name="Nature">
        <title>Complex archaea that bridge the gap between prokaryotes and eukaryotes.</title>
        <authorList>
            <person name="Spang A."/>
            <person name="Saw J.H."/>
            <person name="Jorgensen S.L."/>
            <person name="Zaremba-Niedzwiedzka K."/>
            <person name="Martijn J."/>
            <person name="Lind A.E."/>
            <person name="van Eijk R."/>
            <person name="Schleper C."/>
            <person name="Guy L."/>
            <person name="Ettema T.J."/>
        </authorList>
    </citation>
    <scope>NUCLEOTIDE SEQUENCE</scope>
</reference>
<sequence length="35" mass="3709">VQQVAAVPDDTSPPTTAGYEEYFTAKGKIELSVVP</sequence>
<dbReference type="EMBL" id="LAZR01031747">
    <property type="protein sequence ID" value="KKL52848.1"/>
    <property type="molecule type" value="Genomic_DNA"/>
</dbReference>
<accession>A0A0F9CU10</accession>
<dbReference type="AlphaFoldDB" id="A0A0F9CU10"/>
<proteinExistence type="predicted"/>
<evidence type="ECO:0000313" key="1">
    <source>
        <dbReference type="EMBL" id="KKL52848.1"/>
    </source>
</evidence>
<organism evidence="1">
    <name type="scientific">marine sediment metagenome</name>
    <dbReference type="NCBI Taxonomy" id="412755"/>
    <lineage>
        <taxon>unclassified sequences</taxon>
        <taxon>metagenomes</taxon>
        <taxon>ecological metagenomes</taxon>
    </lineage>
</organism>
<protein>
    <submittedName>
        <fullName evidence="1">Uncharacterized protein</fullName>
    </submittedName>
</protein>
<feature type="non-terminal residue" evidence="1">
    <location>
        <position position="1"/>
    </location>
</feature>